<dbReference type="VEuPathDB" id="AmoebaDB:DICPUDRAFT_94009"/>
<dbReference type="Proteomes" id="UP000001064">
    <property type="component" value="Unassembled WGS sequence"/>
</dbReference>
<keyword evidence="3" id="KW-1185">Reference proteome</keyword>
<evidence type="ECO:0000313" key="2">
    <source>
        <dbReference type="EMBL" id="EGC37714.1"/>
    </source>
</evidence>
<proteinExistence type="predicted"/>
<keyword evidence="1" id="KW-0472">Membrane</keyword>
<feature type="transmembrane region" description="Helical" evidence="1">
    <location>
        <begin position="362"/>
        <end position="388"/>
    </location>
</feature>
<evidence type="ECO:0000256" key="1">
    <source>
        <dbReference type="SAM" id="Phobius"/>
    </source>
</evidence>
<name>F0ZE94_DICPU</name>
<dbReference type="KEGG" id="dpp:DICPUDRAFT_94009"/>
<dbReference type="GeneID" id="10499247"/>
<evidence type="ECO:0000313" key="3">
    <source>
        <dbReference type="Proteomes" id="UP000001064"/>
    </source>
</evidence>
<dbReference type="AlphaFoldDB" id="F0ZE94"/>
<dbReference type="RefSeq" id="XP_003285735.1">
    <property type="nucleotide sequence ID" value="XM_003285687.1"/>
</dbReference>
<accession>F0ZE94</accession>
<sequence>MFLGATLQPNTFYFSTTDGEKNYIYKQKYEETKSELLYFGVVDTNTKEPLLIETQYNNNMFAIKGFLNDSFSSYNLDLYNYFPRQNGEEHGLVKQKTTGCINYSNSSMVVGLSGPLSNKYKNYTISINWFNSFPGFKEIITDIQYIDDNVNELSNNIFSLLDKTNLNHYLIVRGNNTYYLTNTNLSSFKFKTYKLATDGNLITSIISVRDSKVYVSLNYKEEMSYIYEYNLNSNQSNQNVDPSATIDQIYPTNKAEIDYVLLEGHSENTNYGILHTRNKFYFVNAENGEITSQDVFLDIPSNHKIKDIYIRNDREFNPIASEKRKNNGYGYNYDSYNDDNDYNIGYNNGYNNNKNNNKDGKLIIMATVIPSGIIALTLIGAIVYIVILRKRINNENLKIEKC</sequence>
<keyword evidence="1" id="KW-0812">Transmembrane</keyword>
<gene>
    <name evidence="2" type="ORF">DICPUDRAFT_94009</name>
</gene>
<reference evidence="3" key="1">
    <citation type="journal article" date="2011" name="Genome Biol.">
        <title>Comparative genomics of the social amoebae Dictyostelium discoideum and Dictyostelium purpureum.</title>
        <authorList>
            <consortium name="US DOE Joint Genome Institute (JGI-PGF)"/>
            <person name="Sucgang R."/>
            <person name="Kuo A."/>
            <person name="Tian X."/>
            <person name="Salerno W."/>
            <person name="Parikh A."/>
            <person name="Feasley C.L."/>
            <person name="Dalin E."/>
            <person name="Tu H."/>
            <person name="Huang E."/>
            <person name="Barry K."/>
            <person name="Lindquist E."/>
            <person name="Shapiro H."/>
            <person name="Bruce D."/>
            <person name="Schmutz J."/>
            <person name="Salamov A."/>
            <person name="Fey P."/>
            <person name="Gaudet P."/>
            <person name="Anjard C."/>
            <person name="Babu M.M."/>
            <person name="Basu S."/>
            <person name="Bushmanova Y."/>
            <person name="van der Wel H."/>
            <person name="Katoh-Kurasawa M."/>
            <person name="Dinh C."/>
            <person name="Coutinho P.M."/>
            <person name="Saito T."/>
            <person name="Elias M."/>
            <person name="Schaap P."/>
            <person name="Kay R.R."/>
            <person name="Henrissat B."/>
            <person name="Eichinger L."/>
            <person name="Rivero F."/>
            <person name="Putnam N.H."/>
            <person name="West C.M."/>
            <person name="Loomis W.F."/>
            <person name="Chisholm R.L."/>
            <person name="Shaulsky G."/>
            <person name="Strassmann J.E."/>
            <person name="Queller D.C."/>
            <person name="Kuspa A."/>
            <person name="Grigoriev I.V."/>
        </authorList>
    </citation>
    <scope>NUCLEOTIDE SEQUENCE [LARGE SCALE GENOMIC DNA]</scope>
    <source>
        <strain evidence="3">QSDP1</strain>
    </source>
</reference>
<protein>
    <submittedName>
        <fullName evidence="2">Expressed protein</fullName>
    </submittedName>
</protein>
<keyword evidence="1" id="KW-1133">Transmembrane helix</keyword>
<dbReference type="InParanoid" id="F0ZE94"/>
<organism evidence="2 3">
    <name type="scientific">Dictyostelium purpureum</name>
    <name type="common">Slime mold</name>
    <dbReference type="NCBI Taxonomy" id="5786"/>
    <lineage>
        <taxon>Eukaryota</taxon>
        <taxon>Amoebozoa</taxon>
        <taxon>Evosea</taxon>
        <taxon>Eumycetozoa</taxon>
        <taxon>Dictyostelia</taxon>
        <taxon>Dictyosteliales</taxon>
        <taxon>Dictyosteliaceae</taxon>
        <taxon>Dictyostelium</taxon>
    </lineage>
</organism>
<dbReference type="EMBL" id="GL870992">
    <property type="protein sequence ID" value="EGC37714.1"/>
    <property type="molecule type" value="Genomic_DNA"/>
</dbReference>